<feature type="compositionally biased region" description="Low complexity" evidence="1">
    <location>
        <begin position="200"/>
        <end position="222"/>
    </location>
</feature>
<keyword evidence="2" id="KW-0472">Membrane</keyword>
<feature type="region of interest" description="Disordered" evidence="1">
    <location>
        <begin position="104"/>
        <end position="225"/>
    </location>
</feature>
<feature type="compositionally biased region" description="Pro residues" evidence="1">
    <location>
        <begin position="112"/>
        <end position="123"/>
    </location>
</feature>
<evidence type="ECO:0008006" key="5">
    <source>
        <dbReference type="Google" id="ProtNLM"/>
    </source>
</evidence>
<proteinExistence type="predicted"/>
<feature type="transmembrane region" description="Helical" evidence="2">
    <location>
        <begin position="232"/>
        <end position="254"/>
    </location>
</feature>
<reference evidence="3" key="1">
    <citation type="submission" date="2020-05" db="EMBL/GenBank/DDBJ databases">
        <title>Phylogenomic resolution of chytrid fungi.</title>
        <authorList>
            <person name="Stajich J.E."/>
            <person name="Amses K."/>
            <person name="Simmons R."/>
            <person name="Seto K."/>
            <person name="Myers J."/>
            <person name="Bonds A."/>
            <person name="Quandt C.A."/>
            <person name="Barry K."/>
            <person name="Liu P."/>
            <person name="Grigoriev I."/>
            <person name="Longcore J.E."/>
            <person name="James T.Y."/>
        </authorList>
    </citation>
    <scope>NUCLEOTIDE SEQUENCE</scope>
    <source>
        <strain evidence="3">PLAUS21</strain>
    </source>
</reference>
<dbReference type="EMBL" id="JADGKB010000014">
    <property type="protein sequence ID" value="KAJ3259999.1"/>
    <property type="molecule type" value="Genomic_DNA"/>
</dbReference>
<keyword evidence="4" id="KW-1185">Reference proteome</keyword>
<evidence type="ECO:0000313" key="3">
    <source>
        <dbReference type="EMBL" id="KAJ3259999.1"/>
    </source>
</evidence>
<gene>
    <name evidence="3" type="ORF">HK103_001509</name>
</gene>
<organism evidence="3 4">
    <name type="scientific">Boothiomyces macroporosus</name>
    <dbReference type="NCBI Taxonomy" id="261099"/>
    <lineage>
        <taxon>Eukaryota</taxon>
        <taxon>Fungi</taxon>
        <taxon>Fungi incertae sedis</taxon>
        <taxon>Chytridiomycota</taxon>
        <taxon>Chytridiomycota incertae sedis</taxon>
        <taxon>Chytridiomycetes</taxon>
        <taxon>Rhizophydiales</taxon>
        <taxon>Terramycetaceae</taxon>
        <taxon>Boothiomyces</taxon>
    </lineage>
</organism>
<comment type="caution">
    <text evidence="3">The sequence shown here is derived from an EMBL/GenBank/DDBJ whole genome shotgun (WGS) entry which is preliminary data.</text>
</comment>
<dbReference type="Proteomes" id="UP001210925">
    <property type="component" value="Unassembled WGS sequence"/>
</dbReference>
<sequence>MKLLIPLLISSIYAQIYYNGYAFSKTGNNYYAPCDWQNPPYSSISQGQSDCESSCLSDSRCTHYSWVAGFCNLRSGLVGDDFIQRNSFCGIIIPSGSGCTASDTALTCPGSSKPPPPPNPTSPSGPTDGGQSNSGSSSPGNSGATSGNNNAGGSPGPANNGVNTGGNKPATQAQGPTTTKPGNSASTSIINNPLTIANNGPTVGLPGPTTTPSDTPISSADSNNSTSQTANYLIYTGIAAGCVIIIGTISVLVVGKRSRSREKTLLASSISSEKKGKDLEKSYYSSNFSSRTTSAFASERGTLSGPSEDENQFRVFHFSTDSKLQSMAANVLQEQFNNVQTAGLSNISISPSTNIWKGHYEKIYLLANENGSRLFLDLVKFFLFPVNLKFSAAFDLLEDEYLVLEEKDEIMIKQHLYNGTFEAVNITANESGLLPLSCLPYPRYAPKLILVHLPEFEHESVPILEAVEYAKQVYPDKVEIRSIRNYMSIEGGKIHDAGIFDSVLDNSKIILCGTTVMVQYMHEKLIDFSSEFWTYMDSSVVTEEYDIFSDQYEDYAPYDQDF</sequence>
<evidence type="ECO:0000256" key="1">
    <source>
        <dbReference type="SAM" id="MobiDB-lite"/>
    </source>
</evidence>
<dbReference type="AlphaFoldDB" id="A0AAD5UJK8"/>
<protein>
    <recommendedName>
        <fullName evidence="5">Apple domain-containing protein</fullName>
    </recommendedName>
</protein>
<keyword evidence="2" id="KW-1133">Transmembrane helix</keyword>
<accession>A0AAD5UJK8</accession>
<feature type="compositionally biased region" description="Polar residues" evidence="1">
    <location>
        <begin position="165"/>
        <end position="199"/>
    </location>
</feature>
<name>A0AAD5UJK8_9FUNG</name>
<keyword evidence="2" id="KW-0812">Transmembrane</keyword>
<evidence type="ECO:0000256" key="2">
    <source>
        <dbReference type="SAM" id="Phobius"/>
    </source>
</evidence>
<evidence type="ECO:0000313" key="4">
    <source>
        <dbReference type="Proteomes" id="UP001210925"/>
    </source>
</evidence>
<feature type="compositionally biased region" description="Low complexity" evidence="1">
    <location>
        <begin position="124"/>
        <end position="162"/>
    </location>
</feature>